<comment type="subcellular location">
    <subcellularLocation>
        <location evidence="1">Golgi apparatus membrane</location>
        <topology evidence="1">Peripheral membrane protein</topology>
        <orientation evidence="1">Cytoplasmic side</orientation>
    </subcellularLocation>
</comment>
<evidence type="ECO:0000256" key="2">
    <source>
        <dbReference type="ARBA" id="ARBA00023034"/>
    </source>
</evidence>
<evidence type="ECO:0000256" key="4">
    <source>
        <dbReference type="ARBA" id="ARBA00023136"/>
    </source>
</evidence>
<name>A0ABV9DUF0_9ACTN</name>
<evidence type="ECO:0000313" key="5">
    <source>
        <dbReference type="EMBL" id="MFC4562325.1"/>
    </source>
</evidence>
<organism evidence="5 6">
    <name type="scientific">Nocardiopsis mangrovi</name>
    <dbReference type="NCBI Taxonomy" id="1179818"/>
    <lineage>
        <taxon>Bacteria</taxon>
        <taxon>Bacillati</taxon>
        <taxon>Actinomycetota</taxon>
        <taxon>Actinomycetes</taxon>
        <taxon>Streptosporangiales</taxon>
        <taxon>Nocardiopsidaceae</taxon>
        <taxon>Nocardiopsis</taxon>
    </lineage>
</organism>
<dbReference type="EMBL" id="JBHSFQ010000007">
    <property type="protein sequence ID" value="MFC4562325.1"/>
    <property type="molecule type" value="Genomic_DNA"/>
</dbReference>
<dbReference type="InterPro" id="IPR038261">
    <property type="entry name" value="GPP34-like_sf"/>
</dbReference>
<keyword evidence="3" id="KW-0446">Lipid-binding</keyword>
<keyword evidence="4" id="KW-0472">Membrane</keyword>
<dbReference type="Gene3D" id="1.10.3630.10">
    <property type="entry name" value="yeast vps74-n-term truncation variant domain like"/>
    <property type="match status" value="1"/>
</dbReference>
<evidence type="ECO:0000256" key="1">
    <source>
        <dbReference type="ARBA" id="ARBA00004255"/>
    </source>
</evidence>
<keyword evidence="6" id="KW-1185">Reference proteome</keyword>
<keyword evidence="2" id="KW-0333">Golgi apparatus</keyword>
<dbReference type="Proteomes" id="UP001595923">
    <property type="component" value="Unassembled WGS sequence"/>
</dbReference>
<sequence>MDLTLPERLYLISYDLDKRRFDAVSGPYRSHLLRAAALAELTIRGLLGAAGNGRAARAGGPEPRDPFLARVLADVPPHKPRDWTGILLREFGEAEDTVRDRLVEAGAITVERRRVLGVIPTSEVTPAHPDQVRRLREQVRHTVTGGHDPASAPIEAAALAAIALEGDVESVFTWRERRSHKRAVKALNARFDVNFPGLREAVLIAVANARSPA</sequence>
<evidence type="ECO:0000256" key="3">
    <source>
        <dbReference type="ARBA" id="ARBA00023121"/>
    </source>
</evidence>
<dbReference type="Pfam" id="PF05719">
    <property type="entry name" value="GPP34"/>
    <property type="match status" value="1"/>
</dbReference>
<comment type="caution">
    <text evidence="5">The sequence shown here is derived from an EMBL/GenBank/DDBJ whole genome shotgun (WGS) entry which is preliminary data.</text>
</comment>
<dbReference type="InterPro" id="IPR008628">
    <property type="entry name" value="GPP34-like"/>
</dbReference>
<proteinExistence type="predicted"/>
<gene>
    <name evidence="5" type="ORF">ACFO4E_10705</name>
</gene>
<accession>A0ABV9DUF0</accession>
<reference evidence="6" key="1">
    <citation type="journal article" date="2019" name="Int. J. Syst. Evol. Microbiol.">
        <title>The Global Catalogue of Microorganisms (GCM) 10K type strain sequencing project: providing services to taxonomists for standard genome sequencing and annotation.</title>
        <authorList>
            <consortium name="The Broad Institute Genomics Platform"/>
            <consortium name="The Broad Institute Genome Sequencing Center for Infectious Disease"/>
            <person name="Wu L."/>
            <person name="Ma J."/>
        </authorList>
    </citation>
    <scope>NUCLEOTIDE SEQUENCE [LARGE SCALE GENOMIC DNA]</scope>
    <source>
        <strain evidence="6">XZYJ18</strain>
    </source>
</reference>
<evidence type="ECO:0000313" key="6">
    <source>
        <dbReference type="Proteomes" id="UP001595923"/>
    </source>
</evidence>
<protein>
    <submittedName>
        <fullName evidence="5">GPP34 family phosphoprotein</fullName>
    </submittedName>
</protein>
<dbReference type="RefSeq" id="WP_378573433.1">
    <property type="nucleotide sequence ID" value="NZ_JBHSFQ010000007.1"/>
</dbReference>